<dbReference type="GO" id="GO:0042795">
    <property type="term" value="P:snRNA transcription by RNA polymerase II"/>
    <property type="evidence" value="ECO:0007669"/>
    <property type="project" value="TreeGrafter"/>
</dbReference>
<dbReference type="AlphaFoldDB" id="A0A397G888"/>
<reference evidence="2 3" key="1">
    <citation type="submission" date="2018-08" db="EMBL/GenBank/DDBJ databases">
        <title>Genome and evolution of the arbuscular mycorrhizal fungus Diversispora epigaea (formerly Glomus versiforme) and its bacterial endosymbionts.</title>
        <authorList>
            <person name="Sun X."/>
            <person name="Fei Z."/>
            <person name="Harrison M."/>
        </authorList>
    </citation>
    <scope>NUCLEOTIDE SEQUENCE [LARGE SCALE GENOMIC DNA]</scope>
    <source>
        <strain evidence="2 3">IT104</strain>
    </source>
</reference>
<protein>
    <recommendedName>
        <fullName evidence="4">snRNA-activating protein complex subunit 1</fullName>
    </recommendedName>
</protein>
<keyword evidence="3" id="KW-1185">Reference proteome</keyword>
<evidence type="ECO:0000313" key="3">
    <source>
        <dbReference type="Proteomes" id="UP000266861"/>
    </source>
</evidence>
<evidence type="ECO:0000256" key="1">
    <source>
        <dbReference type="SAM" id="MobiDB-lite"/>
    </source>
</evidence>
<evidence type="ECO:0008006" key="4">
    <source>
        <dbReference type="Google" id="ProtNLM"/>
    </source>
</evidence>
<comment type="caution">
    <text evidence="2">The sequence shown here is derived from an EMBL/GenBank/DDBJ whole genome shotgun (WGS) entry which is preliminary data.</text>
</comment>
<feature type="compositionally biased region" description="Acidic residues" evidence="1">
    <location>
        <begin position="298"/>
        <end position="320"/>
    </location>
</feature>
<dbReference type="STRING" id="1348612.A0A397G888"/>
<dbReference type="Proteomes" id="UP000266861">
    <property type="component" value="Unassembled WGS sequence"/>
</dbReference>
<dbReference type="GO" id="GO:0019185">
    <property type="term" value="C:snRNA-activating protein complex"/>
    <property type="evidence" value="ECO:0007669"/>
    <property type="project" value="TreeGrafter"/>
</dbReference>
<evidence type="ECO:0000313" key="2">
    <source>
        <dbReference type="EMBL" id="RHZ44300.1"/>
    </source>
</evidence>
<dbReference type="Pfam" id="PF09808">
    <property type="entry name" value="SNAPC1"/>
    <property type="match status" value="1"/>
</dbReference>
<feature type="region of interest" description="Disordered" evidence="1">
    <location>
        <begin position="293"/>
        <end position="358"/>
    </location>
</feature>
<name>A0A397G888_9GLOM</name>
<accession>A0A397G888</accession>
<dbReference type="GO" id="GO:0042796">
    <property type="term" value="P:snRNA transcription by RNA polymerase III"/>
    <property type="evidence" value="ECO:0007669"/>
    <property type="project" value="TreeGrafter"/>
</dbReference>
<proteinExistence type="predicted"/>
<dbReference type="PANTHER" id="PTHR15131">
    <property type="entry name" value="SMALL NUCLEAR RNA ACTIVATING COMPLEX, POLYPEPTIDE 1"/>
    <property type="match status" value="1"/>
</dbReference>
<dbReference type="OrthoDB" id="20127at2759"/>
<dbReference type="GO" id="GO:0043565">
    <property type="term" value="F:sequence-specific DNA binding"/>
    <property type="evidence" value="ECO:0007669"/>
    <property type="project" value="TreeGrafter"/>
</dbReference>
<sequence>MNSKNNNNNNNNNNNDVALKDAIMCGNETISKAALRHDIRLIMVGFQNNKNYDFTTFTEVWSHYNFSLIHFACPERLGRATFMQNLYQLFISYYYSSPLMEVKLGVLYGIYLLYFTQPDNFEKIRIRVSLKIFRSLARLHKYCQENDMFDAEYVHERLIAENAFEFVAVMDPCGEYGRDVHSKKKSISNTVAEIKDEMMMTPINENPDSLNNLEKISNLYHNQKRKILDTEDAKIASRKITRKKMRSDPIPEDGSLIDIWSIVAPLSASDENIATTLKNRLVQIKKEQYEFLTNTNGNDDDDDYDDGDDDQNEDESEEQQQEVGGGGRRREGNNEPTTSFQVRNKIRSQPYNNSNRQYVPLAMQAAMVADRDAARQNKARYQKSKE</sequence>
<dbReference type="EMBL" id="PQFF01000583">
    <property type="protein sequence ID" value="RHZ44300.1"/>
    <property type="molecule type" value="Genomic_DNA"/>
</dbReference>
<organism evidence="2 3">
    <name type="scientific">Diversispora epigaea</name>
    <dbReference type="NCBI Taxonomy" id="1348612"/>
    <lineage>
        <taxon>Eukaryota</taxon>
        <taxon>Fungi</taxon>
        <taxon>Fungi incertae sedis</taxon>
        <taxon>Mucoromycota</taxon>
        <taxon>Glomeromycotina</taxon>
        <taxon>Glomeromycetes</taxon>
        <taxon>Diversisporales</taxon>
        <taxon>Diversisporaceae</taxon>
        <taxon>Diversispora</taxon>
    </lineage>
</organism>
<feature type="compositionally biased region" description="Polar residues" evidence="1">
    <location>
        <begin position="336"/>
        <end position="357"/>
    </location>
</feature>
<dbReference type="PANTHER" id="PTHR15131:SF3">
    <property type="entry name" value="SNRNA-ACTIVATING PROTEIN COMPLEX SUBUNIT 1"/>
    <property type="match status" value="1"/>
</dbReference>
<dbReference type="InterPro" id="IPR019188">
    <property type="entry name" value="SNAPC1"/>
</dbReference>
<gene>
    <name evidence="2" type="ORF">Glove_743g3</name>
</gene>